<dbReference type="Gramene" id="mRNA:HanXRQr2_Chr09g0368331">
    <property type="protein sequence ID" value="mRNA:HanXRQr2_Chr09g0368331"/>
    <property type="gene ID" value="HanXRQr2_Chr09g0368331"/>
</dbReference>
<evidence type="ECO:0000256" key="1">
    <source>
        <dbReference type="SAM" id="Phobius"/>
    </source>
</evidence>
<reference evidence="2" key="3">
    <citation type="submission" date="2020-06" db="EMBL/GenBank/DDBJ databases">
        <title>Helianthus annuus Genome sequencing and assembly Release 2.</title>
        <authorList>
            <person name="Gouzy J."/>
            <person name="Langlade N."/>
            <person name="Munos S."/>
        </authorList>
    </citation>
    <scope>NUCLEOTIDE SEQUENCE</scope>
    <source>
        <tissue evidence="2">Leaves</tissue>
    </source>
</reference>
<dbReference type="GO" id="GO:0006511">
    <property type="term" value="P:ubiquitin-dependent protein catabolic process"/>
    <property type="evidence" value="ECO:0000318"/>
    <property type="project" value="GO_Central"/>
</dbReference>
<dbReference type="InParanoid" id="A0A251TRR0"/>
<name>A0A251TRR0_HELAN</name>
<feature type="transmembrane region" description="Helical" evidence="1">
    <location>
        <begin position="126"/>
        <end position="144"/>
    </location>
</feature>
<organism evidence="3 4">
    <name type="scientific">Helianthus annuus</name>
    <name type="common">Common sunflower</name>
    <dbReference type="NCBI Taxonomy" id="4232"/>
    <lineage>
        <taxon>Eukaryota</taxon>
        <taxon>Viridiplantae</taxon>
        <taxon>Streptophyta</taxon>
        <taxon>Embryophyta</taxon>
        <taxon>Tracheophyta</taxon>
        <taxon>Spermatophyta</taxon>
        <taxon>Magnoliopsida</taxon>
        <taxon>eudicotyledons</taxon>
        <taxon>Gunneridae</taxon>
        <taxon>Pentapetalae</taxon>
        <taxon>asterids</taxon>
        <taxon>campanulids</taxon>
        <taxon>Asterales</taxon>
        <taxon>Asteraceae</taxon>
        <taxon>Asteroideae</taxon>
        <taxon>Heliantheae alliance</taxon>
        <taxon>Heliantheae</taxon>
        <taxon>Helianthus</taxon>
    </lineage>
</organism>
<dbReference type="Proteomes" id="UP000215914">
    <property type="component" value="Chromosome 9"/>
</dbReference>
<keyword evidence="1" id="KW-1133">Transmembrane helix</keyword>
<keyword evidence="1" id="KW-0812">Transmembrane</keyword>
<reference evidence="2 4" key="1">
    <citation type="journal article" date="2017" name="Nature">
        <title>The sunflower genome provides insights into oil metabolism, flowering and Asterid evolution.</title>
        <authorList>
            <person name="Badouin H."/>
            <person name="Gouzy J."/>
            <person name="Grassa C.J."/>
            <person name="Murat F."/>
            <person name="Staton S.E."/>
            <person name="Cottret L."/>
            <person name="Lelandais-Briere C."/>
            <person name="Owens G.L."/>
            <person name="Carrere S."/>
            <person name="Mayjonade B."/>
            <person name="Legrand L."/>
            <person name="Gill N."/>
            <person name="Kane N.C."/>
            <person name="Bowers J.E."/>
            <person name="Hubner S."/>
            <person name="Bellec A."/>
            <person name="Berard A."/>
            <person name="Berges H."/>
            <person name="Blanchet N."/>
            <person name="Boniface M.C."/>
            <person name="Brunel D."/>
            <person name="Catrice O."/>
            <person name="Chaidir N."/>
            <person name="Claudel C."/>
            <person name="Donnadieu C."/>
            <person name="Faraut T."/>
            <person name="Fievet G."/>
            <person name="Helmstetter N."/>
            <person name="King M."/>
            <person name="Knapp S.J."/>
            <person name="Lai Z."/>
            <person name="Le Paslier M.C."/>
            <person name="Lippi Y."/>
            <person name="Lorenzon L."/>
            <person name="Mandel J.R."/>
            <person name="Marage G."/>
            <person name="Marchand G."/>
            <person name="Marquand E."/>
            <person name="Bret-Mestries E."/>
            <person name="Morien E."/>
            <person name="Nambeesan S."/>
            <person name="Nguyen T."/>
            <person name="Pegot-Espagnet P."/>
            <person name="Pouilly N."/>
            <person name="Raftis F."/>
            <person name="Sallet E."/>
            <person name="Schiex T."/>
            <person name="Thomas J."/>
            <person name="Vandecasteele C."/>
            <person name="Vares D."/>
            <person name="Vear F."/>
            <person name="Vautrin S."/>
            <person name="Crespi M."/>
            <person name="Mangin B."/>
            <person name="Burke J.M."/>
            <person name="Salse J."/>
            <person name="Munos S."/>
            <person name="Vincourt P."/>
            <person name="Rieseberg L.H."/>
            <person name="Langlade N.B."/>
        </authorList>
    </citation>
    <scope>NUCLEOTIDE SEQUENCE [LARGE SCALE GENOMIC DNA]</scope>
    <source>
        <strain evidence="4">cv. SF193</strain>
        <tissue evidence="2">Leaves</tissue>
    </source>
</reference>
<evidence type="ECO:0000313" key="4">
    <source>
        <dbReference type="Proteomes" id="UP000215914"/>
    </source>
</evidence>
<dbReference type="EMBL" id="CM007898">
    <property type="protein sequence ID" value="OTG13810.1"/>
    <property type="molecule type" value="Genomic_DNA"/>
</dbReference>
<sequence length="216" mass="25410">MNWARVWIRFTTILNVIYDLSDTIVLMIASRMVRDSDEITRRAPSRIISKGFLILDVLLTMMYIFIGVFILNKSKNEIPTMPLRFWIVVFMFYCIFHILFSIIQFEGGPWSQAESIIFKDLEYKKNVLGIFLWGLGMFFMVKGADQMFLAAPKLTWILTFFLCFDIALAIFCILILFAVLVTFCGCIPILYAISYYKRYQQNQRRVQLPPCPWCHK</sequence>
<dbReference type="AlphaFoldDB" id="A0A251TRR0"/>
<feature type="transmembrane region" description="Helical" evidence="1">
    <location>
        <begin position="156"/>
        <end position="189"/>
    </location>
</feature>
<reference evidence="3" key="2">
    <citation type="submission" date="2017-02" db="EMBL/GenBank/DDBJ databases">
        <title>Sunflower complete genome.</title>
        <authorList>
            <person name="Langlade N."/>
            <person name="Munos S."/>
        </authorList>
    </citation>
    <scope>NUCLEOTIDE SEQUENCE [LARGE SCALE GENOMIC DNA]</scope>
    <source>
        <tissue evidence="3">Leaves</tissue>
    </source>
</reference>
<dbReference type="GO" id="GO:0061630">
    <property type="term" value="F:ubiquitin protein ligase activity"/>
    <property type="evidence" value="ECO:0000318"/>
    <property type="project" value="GO_Central"/>
</dbReference>
<keyword evidence="1" id="KW-0472">Membrane</keyword>
<proteinExistence type="predicted"/>
<dbReference type="OrthoDB" id="1468591at2759"/>
<gene>
    <name evidence="3" type="ORF">HannXRQ_Chr09g0242391</name>
    <name evidence="2" type="ORF">HanXRQr2_Chr09g0368331</name>
</gene>
<keyword evidence="4" id="KW-1185">Reference proteome</keyword>
<dbReference type="GO" id="GO:0016567">
    <property type="term" value="P:protein ubiquitination"/>
    <property type="evidence" value="ECO:0000318"/>
    <property type="project" value="GO_Central"/>
</dbReference>
<feature type="transmembrane region" description="Helical" evidence="1">
    <location>
        <begin position="51"/>
        <end position="71"/>
    </location>
</feature>
<evidence type="ECO:0000313" key="2">
    <source>
        <dbReference type="EMBL" id="KAF5789199.1"/>
    </source>
</evidence>
<dbReference type="EMBL" id="MNCJ02000324">
    <property type="protein sequence ID" value="KAF5789199.1"/>
    <property type="molecule type" value="Genomic_DNA"/>
</dbReference>
<evidence type="ECO:0000313" key="3">
    <source>
        <dbReference type="EMBL" id="OTG13810.1"/>
    </source>
</evidence>
<feature type="transmembrane region" description="Helical" evidence="1">
    <location>
        <begin position="83"/>
        <end position="105"/>
    </location>
</feature>
<protein>
    <submittedName>
        <fullName evidence="3">Uncharacterized protein</fullName>
    </submittedName>
</protein>
<accession>A0A251TRR0</accession>